<proteinExistence type="inferred from homology"/>
<comment type="caution">
    <text evidence="3">The sequence shown here is derived from an EMBL/GenBank/DDBJ whole genome shotgun (WGS) entry which is preliminary data.</text>
</comment>
<accession>A0A7V8FP31</accession>
<evidence type="ECO:0000256" key="1">
    <source>
        <dbReference type="ARBA" id="ARBA00006987"/>
    </source>
</evidence>
<dbReference type="PIRSF" id="PIRSF017082">
    <property type="entry name" value="YflP"/>
    <property type="match status" value="1"/>
</dbReference>
<evidence type="ECO:0008006" key="5">
    <source>
        <dbReference type="Google" id="ProtNLM"/>
    </source>
</evidence>
<keyword evidence="2" id="KW-0732">Signal</keyword>
<dbReference type="InterPro" id="IPR005064">
    <property type="entry name" value="BUG"/>
</dbReference>
<dbReference type="Proteomes" id="UP000461670">
    <property type="component" value="Unassembled WGS sequence"/>
</dbReference>
<evidence type="ECO:0000313" key="4">
    <source>
        <dbReference type="Proteomes" id="UP000461670"/>
    </source>
</evidence>
<evidence type="ECO:0000313" key="3">
    <source>
        <dbReference type="EMBL" id="KAF1021398.1"/>
    </source>
</evidence>
<dbReference type="SUPFAM" id="SSF53850">
    <property type="entry name" value="Periplasmic binding protein-like II"/>
    <property type="match status" value="1"/>
</dbReference>
<protein>
    <recommendedName>
        <fullName evidence="5">Tripartite-type tricarboxylate transporter, receptor component TctC</fullName>
    </recommendedName>
</protein>
<reference evidence="4" key="1">
    <citation type="journal article" date="2020" name="MBio">
        <title>Horizontal gene transfer to a defensive symbiont with a reduced genome amongst a multipartite beetle microbiome.</title>
        <authorList>
            <person name="Waterworth S.C."/>
            <person name="Florez L.V."/>
            <person name="Rees E.R."/>
            <person name="Hertweck C."/>
            <person name="Kaltenpoth M."/>
            <person name="Kwan J.C."/>
        </authorList>
    </citation>
    <scope>NUCLEOTIDE SEQUENCE [LARGE SCALE GENOMIC DNA]</scope>
</reference>
<dbReference type="Gene3D" id="3.40.190.150">
    <property type="entry name" value="Bordetella uptake gene, domain 1"/>
    <property type="match status" value="1"/>
</dbReference>
<comment type="similarity">
    <text evidence="1">Belongs to the UPF0065 (bug) family.</text>
</comment>
<feature type="chain" id="PRO_5030970750" description="Tripartite-type tricarboxylate transporter, receptor component TctC" evidence="2">
    <location>
        <begin position="20"/>
        <end position="324"/>
    </location>
</feature>
<dbReference type="EMBL" id="WNDQ01000022">
    <property type="protein sequence ID" value="KAF1021398.1"/>
    <property type="molecule type" value="Genomic_DNA"/>
</dbReference>
<dbReference type="Pfam" id="PF03401">
    <property type="entry name" value="TctC"/>
    <property type="match status" value="1"/>
</dbReference>
<gene>
    <name evidence="3" type="ORF">GAK30_01883</name>
</gene>
<organism evidence="3 4">
    <name type="scientific">Paracidovorax wautersii</name>
    <dbReference type="NCBI Taxonomy" id="1177982"/>
    <lineage>
        <taxon>Bacteria</taxon>
        <taxon>Pseudomonadati</taxon>
        <taxon>Pseudomonadota</taxon>
        <taxon>Betaproteobacteria</taxon>
        <taxon>Burkholderiales</taxon>
        <taxon>Comamonadaceae</taxon>
        <taxon>Paracidovorax</taxon>
    </lineage>
</organism>
<dbReference type="PANTHER" id="PTHR42928:SF5">
    <property type="entry name" value="BLR1237 PROTEIN"/>
    <property type="match status" value="1"/>
</dbReference>
<sequence>MKRLSIALLAAAGMTAALAQGYPNKPITVVVPFSAGGPTDRVARDLAEALRKQLNNVTIVIDNAAGAGSSIGTAKVARAAPDGYTLLLNHIAMGTMPALYKSLPFKVETDFDYLGIINDVPMTLIGRPTLEANNYSELATWINANKGKINLGNAGLGAASQLCGLLLDSALKANMTAVPYKGTAPAIADLMGGQIDLLCDQTTNTTGQIEGKKVKAYAVTTAKRLTTPQLKDLPTLQEVGVKGFEVTIWHGLYGPKGLPADVATKLNTALKAALKDPEFIKRQEGLGAVVATDNRQEPEGHKKFVAAEIAKWGPVIKAAGVSAD</sequence>
<dbReference type="Gene3D" id="3.40.190.10">
    <property type="entry name" value="Periplasmic binding protein-like II"/>
    <property type="match status" value="1"/>
</dbReference>
<dbReference type="AlphaFoldDB" id="A0A7V8FP31"/>
<dbReference type="InterPro" id="IPR042100">
    <property type="entry name" value="Bug_dom1"/>
</dbReference>
<feature type="signal peptide" evidence="2">
    <location>
        <begin position="1"/>
        <end position="19"/>
    </location>
</feature>
<evidence type="ECO:0000256" key="2">
    <source>
        <dbReference type="SAM" id="SignalP"/>
    </source>
</evidence>
<dbReference type="PANTHER" id="PTHR42928">
    <property type="entry name" value="TRICARBOXYLATE-BINDING PROTEIN"/>
    <property type="match status" value="1"/>
</dbReference>
<name>A0A7V8FP31_9BURK</name>